<evidence type="ECO:0000313" key="3">
    <source>
        <dbReference type="EMBL" id="PBC27928.1"/>
    </source>
</evidence>
<dbReference type="Proteomes" id="UP000242457">
    <property type="component" value="Unassembled WGS sequence"/>
</dbReference>
<dbReference type="GO" id="GO:0001099">
    <property type="term" value="F:basal RNA polymerase II transcription machinery binding"/>
    <property type="evidence" value="ECO:0007669"/>
    <property type="project" value="TreeGrafter"/>
</dbReference>
<evidence type="ECO:0000256" key="1">
    <source>
        <dbReference type="ARBA" id="ARBA00034118"/>
    </source>
</evidence>
<organism evidence="3 4">
    <name type="scientific">Apis cerana cerana</name>
    <name type="common">Oriental honeybee</name>
    <dbReference type="NCBI Taxonomy" id="94128"/>
    <lineage>
        <taxon>Eukaryota</taxon>
        <taxon>Metazoa</taxon>
        <taxon>Ecdysozoa</taxon>
        <taxon>Arthropoda</taxon>
        <taxon>Hexapoda</taxon>
        <taxon>Insecta</taxon>
        <taxon>Pterygota</taxon>
        <taxon>Neoptera</taxon>
        <taxon>Endopterygota</taxon>
        <taxon>Hymenoptera</taxon>
        <taxon>Apocrita</taxon>
        <taxon>Aculeata</taxon>
        <taxon>Apoidea</taxon>
        <taxon>Anthophila</taxon>
        <taxon>Apidae</taxon>
        <taxon>Apis</taxon>
    </lineage>
</organism>
<dbReference type="OrthoDB" id="6257894at2759"/>
<dbReference type="STRING" id="94128.A0A2A3E899"/>
<dbReference type="GO" id="GO:0097484">
    <property type="term" value="P:dendrite extension"/>
    <property type="evidence" value="ECO:0007669"/>
    <property type="project" value="TreeGrafter"/>
</dbReference>
<name>A0A2A3E899_APICC</name>
<sequence>MSLPCYKNSTIIEDKMAKSIRSKWKRKCRAIKRERYGAKELERLKKTLGINENGTQDVEMSDISNIATIVDAKTIKENTKANDNVTNVEEMDTDNGGRIYNKKTMLDQYGNYPIWMSKRKIAKHKKGRAKSQKANSRSHKRLTRKQKKAAKQKSSM</sequence>
<dbReference type="EMBL" id="KZ288329">
    <property type="protein sequence ID" value="PBC27928.1"/>
    <property type="molecule type" value="Genomic_DNA"/>
</dbReference>
<dbReference type="AlphaFoldDB" id="A0A2A3E899"/>
<proteinExistence type="inferred from homology"/>
<feature type="region of interest" description="Disordered" evidence="2">
    <location>
        <begin position="120"/>
        <end position="156"/>
    </location>
</feature>
<keyword evidence="4" id="KW-1185">Reference proteome</keyword>
<dbReference type="GO" id="GO:0003723">
    <property type="term" value="F:RNA binding"/>
    <property type="evidence" value="ECO:0007669"/>
    <property type="project" value="TreeGrafter"/>
</dbReference>
<dbReference type="InterPro" id="IPR018784">
    <property type="entry name" value="LLPH-like"/>
</dbReference>
<evidence type="ECO:0000256" key="2">
    <source>
        <dbReference type="SAM" id="MobiDB-lite"/>
    </source>
</evidence>
<accession>A0A2A3E899</accession>
<evidence type="ECO:0008006" key="5">
    <source>
        <dbReference type="Google" id="ProtNLM"/>
    </source>
</evidence>
<comment type="similarity">
    <text evidence="1">Belongs to the learning-associated protein family.</text>
</comment>
<dbReference type="GO" id="GO:0005730">
    <property type="term" value="C:nucleolus"/>
    <property type="evidence" value="ECO:0007669"/>
    <property type="project" value="TreeGrafter"/>
</dbReference>
<dbReference type="PANTHER" id="PTHR34253:SF1">
    <property type="entry name" value="PROTEIN LLP HOMOLOG"/>
    <property type="match status" value="1"/>
</dbReference>
<reference evidence="3 4" key="1">
    <citation type="submission" date="2014-07" db="EMBL/GenBank/DDBJ databases">
        <title>Genomic and transcriptomic analysis on Apis cerana provide comprehensive insights into honey bee biology.</title>
        <authorList>
            <person name="Diao Q."/>
            <person name="Sun L."/>
            <person name="Zheng H."/>
            <person name="Zheng H."/>
            <person name="Xu S."/>
            <person name="Wang S."/>
            <person name="Zeng Z."/>
            <person name="Hu F."/>
            <person name="Su S."/>
            <person name="Wu J."/>
        </authorList>
    </citation>
    <scope>NUCLEOTIDE SEQUENCE [LARGE SCALE GENOMIC DNA]</scope>
    <source>
        <tissue evidence="3">Pupae without intestine</tissue>
    </source>
</reference>
<dbReference type="Pfam" id="PF10169">
    <property type="entry name" value="LLPH"/>
    <property type="match status" value="1"/>
</dbReference>
<gene>
    <name evidence="3" type="ORF">APICC_03927</name>
</gene>
<dbReference type="PANTHER" id="PTHR34253">
    <property type="entry name" value="PROTEIN LLP HOMOLOG"/>
    <property type="match status" value="1"/>
</dbReference>
<protein>
    <recommendedName>
        <fullName evidence="5">Protein LLP</fullName>
    </recommendedName>
</protein>
<evidence type="ECO:0000313" key="4">
    <source>
        <dbReference type="Proteomes" id="UP000242457"/>
    </source>
</evidence>